<organism evidence="2 3">
    <name type="scientific">Vibrio lentus</name>
    <dbReference type="NCBI Taxonomy" id="136468"/>
    <lineage>
        <taxon>Bacteria</taxon>
        <taxon>Pseudomonadati</taxon>
        <taxon>Pseudomonadota</taxon>
        <taxon>Gammaproteobacteria</taxon>
        <taxon>Vibrionales</taxon>
        <taxon>Vibrionaceae</taxon>
        <taxon>Vibrio</taxon>
    </lineage>
</organism>
<reference evidence="2 4" key="3">
    <citation type="journal article" date="2018" name="Nature">
        <title>A major lineage of non-tailed dsDNA viruses as unrecognized killers of marine bacteria.</title>
        <authorList>
            <person name="Kauffman K.M."/>
            <person name="Hussain F.A."/>
            <person name="Yang J."/>
            <person name="Arevalo P."/>
            <person name="Brown J.M."/>
            <person name="Chang W.K."/>
            <person name="VanInsberghe D."/>
            <person name="Elsherbini J."/>
            <person name="Sharma R.S."/>
            <person name="Cutler M.B."/>
            <person name="Kelly L."/>
            <person name="Polz M.F."/>
        </authorList>
    </citation>
    <scope>NUCLEOTIDE SEQUENCE</scope>
    <source>
        <strain evidence="2">10N.261.48.A1</strain>
        <strain evidence="1 4">10N.286.55.E1</strain>
    </source>
</reference>
<protein>
    <submittedName>
        <fullName evidence="2">Transposase</fullName>
    </submittedName>
</protein>
<proteinExistence type="predicted"/>
<reference evidence="2" key="2">
    <citation type="submission" date="2016-07" db="EMBL/GenBank/DDBJ databases">
        <authorList>
            <person name="Kauffman K."/>
            <person name="Arevalo P."/>
            <person name="Polz M.F."/>
        </authorList>
    </citation>
    <scope>NUCLEOTIDE SEQUENCE</scope>
    <source>
        <strain evidence="2">10N.261.48.A1</strain>
        <strain evidence="1">10N.286.55.E1</strain>
    </source>
</reference>
<dbReference type="EMBL" id="MCZJ01000012">
    <property type="protein sequence ID" value="PMM60458.1"/>
    <property type="molecule type" value="Genomic_DNA"/>
</dbReference>
<accession>A0A855ISD7</accession>
<keyword evidence="4" id="KW-1185">Reference proteome</keyword>
<evidence type="ECO:0000313" key="1">
    <source>
        <dbReference type="EMBL" id="PME31645.1"/>
    </source>
</evidence>
<evidence type="ECO:0000313" key="4">
    <source>
        <dbReference type="Proteomes" id="UP000239763"/>
    </source>
</evidence>
<dbReference type="AlphaFoldDB" id="A0A855ISD7"/>
<evidence type="ECO:0000313" key="2">
    <source>
        <dbReference type="EMBL" id="PMM60458.1"/>
    </source>
</evidence>
<gene>
    <name evidence="2" type="ORF">BCT50_22680</name>
    <name evidence="1" type="ORF">BCV38_16335</name>
</gene>
<reference evidence="3" key="1">
    <citation type="submission" date="2016-07" db="EMBL/GenBank/DDBJ databases">
        <title>Nontailed viruses are major unrecognized killers of bacteria in the ocean.</title>
        <authorList>
            <person name="Kauffman K."/>
            <person name="Hussain F."/>
            <person name="Yang J."/>
            <person name="Arevalo P."/>
            <person name="Brown J."/>
            <person name="Cutler M."/>
            <person name="Kelly L."/>
            <person name="Polz M.F."/>
        </authorList>
    </citation>
    <scope>NUCLEOTIDE SEQUENCE [LARGE SCALE GENOMIC DNA]</scope>
    <source>
        <strain evidence="3">10N.261.48.A1</strain>
    </source>
</reference>
<name>A0A855ISD7_9VIBR</name>
<sequence length="70" mass="7883">MDKKALGAFAREAAKSIKIESDLDDFRKMLTKVVVELDEHLGYEKNTPRNQTPIMGIPASQSSLMMVKCR</sequence>
<evidence type="ECO:0000313" key="3">
    <source>
        <dbReference type="Proteomes" id="UP000235554"/>
    </source>
</evidence>
<dbReference type="Proteomes" id="UP000239763">
    <property type="component" value="Unassembled WGS sequence"/>
</dbReference>
<dbReference type="Proteomes" id="UP000235554">
    <property type="component" value="Unassembled WGS sequence"/>
</dbReference>
<dbReference type="EMBL" id="MCSB01000004">
    <property type="protein sequence ID" value="PME31645.1"/>
    <property type="molecule type" value="Genomic_DNA"/>
</dbReference>
<comment type="caution">
    <text evidence="2">The sequence shown here is derived from an EMBL/GenBank/DDBJ whole genome shotgun (WGS) entry which is preliminary data.</text>
</comment>